<dbReference type="EMBL" id="JBHRTE010000002">
    <property type="protein sequence ID" value="MFC3166516.1"/>
    <property type="molecule type" value="Genomic_DNA"/>
</dbReference>
<comment type="caution">
    <text evidence="1">The sequence shown here is derived from an EMBL/GenBank/DDBJ whole genome shotgun (WGS) entry which is preliminary data.</text>
</comment>
<evidence type="ECO:0000313" key="1">
    <source>
        <dbReference type="EMBL" id="MFC3166516.1"/>
    </source>
</evidence>
<reference evidence="2" key="1">
    <citation type="journal article" date="2019" name="Int. J. Syst. Evol. Microbiol.">
        <title>The Global Catalogue of Microorganisms (GCM) 10K type strain sequencing project: providing services to taxonomists for standard genome sequencing and annotation.</title>
        <authorList>
            <consortium name="The Broad Institute Genomics Platform"/>
            <consortium name="The Broad Institute Genome Sequencing Center for Infectious Disease"/>
            <person name="Wu L."/>
            <person name="Ma J."/>
        </authorList>
    </citation>
    <scope>NUCLEOTIDE SEQUENCE [LARGE SCALE GENOMIC DNA]</scope>
    <source>
        <strain evidence="2">KCTC 52239</strain>
    </source>
</reference>
<name>A0ABV7IA57_9RHOB</name>
<proteinExistence type="predicted"/>
<dbReference type="Proteomes" id="UP001595557">
    <property type="component" value="Unassembled WGS sequence"/>
</dbReference>
<organism evidence="1 2">
    <name type="scientific">Paracoccus fontiphilus</name>
    <dbReference type="NCBI Taxonomy" id="1815556"/>
    <lineage>
        <taxon>Bacteria</taxon>
        <taxon>Pseudomonadati</taxon>
        <taxon>Pseudomonadota</taxon>
        <taxon>Alphaproteobacteria</taxon>
        <taxon>Rhodobacterales</taxon>
        <taxon>Paracoccaceae</taxon>
        <taxon>Paracoccus</taxon>
    </lineage>
</organism>
<keyword evidence="2" id="KW-1185">Reference proteome</keyword>
<accession>A0ABV7IA57</accession>
<evidence type="ECO:0000313" key="2">
    <source>
        <dbReference type="Proteomes" id="UP001595557"/>
    </source>
</evidence>
<sequence length="126" mass="13534">MVRRWPVWALTALSLAILVAGIVATGGPAQGRAEKRDRTRGQDLAQIQSLLFCKAQQAGQVLTDPTPTEACPMTPRLADPFTQAPYRLELVAPDSIRLCAAFELPPAGPIPDRDASGCTVQRIVVD</sequence>
<protein>
    <submittedName>
        <fullName evidence="1">Uncharacterized protein</fullName>
    </submittedName>
</protein>
<gene>
    <name evidence="1" type="ORF">ACFOD7_00445</name>
</gene>
<dbReference type="RefSeq" id="WP_207472059.1">
    <property type="nucleotide sequence ID" value="NZ_JAFNAW010000109.1"/>
</dbReference>